<dbReference type="EMBL" id="BAAALN010000016">
    <property type="protein sequence ID" value="GAA1248950.1"/>
    <property type="molecule type" value="Genomic_DNA"/>
</dbReference>
<evidence type="ECO:0000259" key="8">
    <source>
        <dbReference type="Pfam" id="PF00925"/>
    </source>
</evidence>
<evidence type="ECO:0000313" key="10">
    <source>
        <dbReference type="Proteomes" id="UP001500653"/>
    </source>
</evidence>
<sequence>MTVAPEYVQSDSTPLNVSADDAEASQDTLDEVTGVLAAGKAVVLVDDLGQESECHLLFAARYATPGLVSTMVRHTSGFIQVSLPCSDADRLALDPMPAGRNAAGMSTYGVAFDAAEVPGTGISATDRAHTIALVADPHTAPERLTRPGHVMTYRAHEAGLLGAATIGEAATDLVGIAEAGFAAAHACLVSTLDPTRSAKKQEIVEWAGSMALPVVTVSSVLRRRLCSGLWGLPGAHRFDIDMYGRTFRAVRWSAGEVETTALTLGDPKHLWPPEVHQECVHSLFDPNGCDCRTRLVEALRTIAGRGNGTLLYRRRSTSPGSPLG</sequence>
<dbReference type="InterPro" id="IPR000422">
    <property type="entry name" value="DHBP_synthase_RibB"/>
</dbReference>
<evidence type="ECO:0000313" key="9">
    <source>
        <dbReference type="EMBL" id="GAA1248950.1"/>
    </source>
</evidence>
<dbReference type="Pfam" id="PF00925">
    <property type="entry name" value="GTP_cyclohydro2"/>
    <property type="match status" value="1"/>
</dbReference>
<keyword evidence="7" id="KW-0479">Metal-binding</keyword>
<comment type="function">
    <text evidence="2">Catalyzes the conversion of D-ribulose 5-phosphate to formate and 3,4-dihydroxy-2-butanone 4-phosphate.</text>
</comment>
<reference evidence="9 10" key="1">
    <citation type="journal article" date="2019" name="Int. J. Syst. Evol. Microbiol.">
        <title>The Global Catalogue of Microorganisms (GCM) 10K type strain sequencing project: providing services to taxonomists for standard genome sequencing and annotation.</title>
        <authorList>
            <consortium name="The Broad Institute Genomics Platform"/>
            <consortium name="The Broad Institute Genome Sequencing Center for Infectious Disease"/>
            <person name="Wu L."/>
            <person name="Ma J."/>
        </authorList>
    </citation>
    <scope>NUCLEOTIDE SEQUENCE [LARGE SCALE GENOMIC DNA]</scope>
    <source>
        <strain evidence="9 10">JCM 13023</strain>
    </source>
</reference>
<dbReference type="InterPro" id="IPR036144">
    <property type="entry name" value="RibA-like_sf"/>
</dbReference>
<feature type="domain" description="GTP cyclohydrolase II" evidence="8">
    <location>
        <begin position="244"/>
        <end position="316"/>
    </location>
</feature>
<keyword evidence="6" id="KW-0686">Riboflavin biosynthesis</keyword>
<dbReference type="RefSeq" id="WP_253865806.1">
    <property type="nucleotide sequence ID" value="NZ_BAAALN010000016.1"/>
</dbReference>
<dbReference type="EC" id="4.1.99.12" evidence="5"/>
<comment type="similarity">
    <text evidence="4">In the N-terminal section; belongs to the DHBP synthase family.</text>
</comment>
<evidence type="ECO:0000256" key="6">
    <source>
        <dbReference type="ARBA" id="ARBA00022619"/>
    </source>
</evidence>
<evidence type="ECO:0000256" key="5">
    <source>
        <dbReference type="ARBA" id="ARBA00012153"/>
    </source>
</evidence>
<dbReference type="Gene3D" id="3.40.50.10990">
    <property type="entry name" value="GTP cyclohydrolase II"/>
    <property type="match status" value="1"/>
</dbReference>
<organism evidence="9 10">
    <name type="scientific">Prauserella halophila</name>
    <dbReference type="NCBI Taxonomy" id="185641"/>
    <lineage>
        <taxon>Bacteria</taxon>
        <taxon>Bacillati</taxon>
        <taxon>Actinomycetota</taxon>
        <taxon>Actinomycetes</taxon>
        <taxon>Pseudonocardiales</taxon>
        <taxon>Pseudonocardiaceae</taxon>
        <taxon>Prauserella</taxon>
    </lineage>
</organism>
<gene>
    <name evidence="9" type="ORF">GCM10009676_39170</name>
</gene>
<comment type="caution">
    <text evidence="9">The sequence shown here is derived from an EMBL/GenBank/DDBJ whole genome shotgun (WGS) entry which is preliminary data.</text>
</comment>
<proteinExistence type="inferred from homology"/>
<dbReference type="PANTHER" id="PTHR21327">
    <property type="entry name" value="GTP CYCLOHYDROLASE II-RELATED"/>
    <property type="match status" value="1"/>
</dbReference>
<dbReference type="PANTHER" id="PTHR21327:SF18">
    <property type="entry name" value="3,4-DIHYDROXY-2-BUTANONE 4-PHOSPHATE SYNTHASE"/>
    <property type="match status" value="1"/>
</dbReference>
<evidence type="ECO:0000256" key="7">
    <source>
        <dbReference type="ARBA" id="ARBA00022723"/>
    </source>
</evidence>
<comment type="catalytic activity">
    <reaction evidence="1">
        <text>D-ribulose 5-phosphate = (2S)-2-hydroxy-3-oxobutyl phosphate + formate + H(+)</text>
        <dbReference type="Rhea" id="RHEA:18457"/>
        <dbReference type="ChEBI" id="CHEBI:15378"/>
        <dbReference type="ChEBI" id="CHEBI:15740"/>
        <dbReference type="ChEBI" id="CHEBI:58121"/>
        <dbReference type="ChEBI" id="CHEBI:58830"/>
        <dbReference type="EC" id="4.1.99.12"/>
    </reaction>
</comment>
<evidence type="ECO:0000256" key="1">
    <source>
        <dbReference type="ARBA" id="ARBA00000141"/>
    </source>
</evidence>
<accession>A0ABN1WHV6</accession>
<name>A0ABN1WHV6_9PSEU</name>
<evidence type="ECO:0000256" key="3">
    <source>
        <dbReference type="ARBA" id="ARBA00004904"/>
    </source>
</evidence>
<dbReference type="SUPFAM" id="SSF142695">
    <property type="entry name" value="RibA-like"/>
    <property type="match status" value="1"/>
</dbReference>
<dbReference type="InterPro" id="IPR032677">
    <property type="entry name" value="GTP_cyclohydro_II"/>
</dbReference>
<keyword evidence="10" id="KW-1185">Reference proteome</keyword>
<comment type="pathway">
    <text evidence="3">Cofactor biosynthesis; riboflavin biosynthesis; 2-hydroxy-3-oxobutyl phosphate from D-ribulose 5-phosphate: step 1/1.</text>
</comment>
<evidence type="ECO:0000256" key="4">
    <source>
        <dbReference type="ARBA" id="ARBA00005520"/>
    </source>
</evidence>
<dbReference type="InterPro" id="IPR017945">
    <property type="entry name" value="DHBP_synth_RibB-like_a/b_dom"/>
</dbReference>
<dbReference type="Gene3D" id="3.90.870.10">
    <property type="entry name" value="DHBP synthase"/>
    <property type="match status" value="1"/>
</dbReference>
<evidence type="ECO:0000256" key="2">
    <source>
        <dbReference type="ARBA" id="ARBA00002284"/>
    </source>
</evidence>
<dbReference type="Proteomes" id="UP001500653">
    <property type="component" value="Unassembled WGS sequence"/>
</dbReference>
<protein>
    <recommendedName>
        <fullName evidence="5">3,4-dihydroxy-2-butanone-4-phosphate synthase</fullName>
        <ecNumber evidence="5">4.1.99.12</ecNumber>
    </recommendedName>
</protein>
<dbReference type="SUPFAM" id="SSF55821">
    <property type="entry name" value="YrdC/RibB"/>
    <property type="match status" value="1"/>
</dbReference>
<dbReference type="Pfam" id="PF00926">
    <property type="entry name" value="DHBP_synthase"/>
    <property type="match status" value="1"/>
</dbReference>